<proteinExistence type="predicted"/>
<protein>
    <submittedName>
        <fullName evidence="1">Uncharacterized protein</fullName>
    </submittedName>
</protein>
<evidence type="ECO:0000313" key="1">
    <source>
        <dbReference type="EMBL" id="KAJ4706587.1"/>
    </source>
</evidence>
<gene>
    <name evidence="1" type="ORF">OWV82_020219</name>
</gene>
<sequence length="101" mass="11492">MLKNQFDREMQNPLSRKLQCRCQIDILDFQIANCRSSSQGKASLIHLGLCSVETRRNIQVSLAQYAYGRLVTSPFFNSCLTALCFALVILDCVEVIYSLRL</sequence>
<name>A0ACC1X6K9_MELAZ</name>
<comment type="caution">
    <text evidence="1">The sequence shown here is derived from an EMBL/GenBank/DDBJ whole genome shotgun (WGS) entry which is preliminary data.</text>
</comment>
<evidence type="ECO:0000313" key="2">
    <source>
        <dbReference type="Proteomes" id="UP001164539"/>
    </source>
</evidence>
<reference evidence="1 2" key="1">
    <citation type="journal article" date="2023" name="Science">
        <title>Complex scaffold remodeling in plant triterpene biosynthesis.</title>
        <authorList>
            <person name="De La Pena R."/>
            <person name="Hodgson H."/>
            <person name="Liu J.C."/>
            <person name="Stephenson M.J."/>
            <person name="Martin A.C."/>
            <person name="Owen C."/>
            <person name="Harkess A."/>
            <person name="Leebens-Mack J."/>
            <person name="Jimenez L.E."/>
            <person name="Osbourn A."/>
            <person name="Sattely E.S."/>
        </authorList>
    </citation>
    <scope>NUCLEOTIDE SEQUENCE [LARGE SCALE GENOMIC DNA]</scope>
    <source>
        <strain evidence="2">cv. JPN11</strain>
        <tissue evidence="1">Leaf</tissue>
    </source>
</reference>
<keyword evidence="2" id="KW-1185">Reference proteome</keyword>
<dbReference type="Proteomes" id="UP001164539">
    <property type="component" value="Chromosome 11"/>
</dbReference>
<accession>A0ACC1X6K9</accession>
<organism evidence="1 2">
    <name type="scientific">Melia azedarach</name>
    <name type="common">Chinaberry tree</name>
    <dbReference type="NCBI Taxonomy" id="155640"/>
    <lineage>
        <taxon>Eukaryota</taxon>
        <taxon>Viridiplantae</taxon>
        <taxon>Streptophyta</taxon>
        <taxon>Embryophyta</taxon>
        <taxon>Tracheophyta</taxon>
        <taxon>Spermatophyta</taxon>
        <taxon>Magnoliopsida</taxon>
        <taxon>eudicotyledons</taxon>
        <taxon>Gunneridae</taxon>
        <taxon>Pentapetalae</taxon>
        <taxon>rosids</taxon>
        <taxon>malvids</taxon>
        <taxon>Sapindales</taxon>
        <taxon>Meliaceae</taxon>
        <taxon>Melia</taxon>
    </lineage>
</organism>
<dbReference type="EMBL" id="CM051404">
    <property type="protein sequence ID" value="KAJ4706587.1"/>
    <property type="molecule type" value="Genomic_DNA"/>
</dbReference>